<evidence type="ECO:0000313" key="2">
    <source>
        <dbReference type="EMBL" id="MBB3143665.1"/>
    </source>
</evidence>
<dbReference type="EMBL" id="JACHXN010000001">
    <property type="protein sequence ID" value="MBB3143665.1"/>
    <property type="molecule type" value="Genomic_DNA"/>
</dbReference>
<feature type="transmembrane region" description="Helical" evidence="1">
    <location>
        <begin position="35"/>
        <end position="54"/>
    </location>
</feature>
<gene>
    <name evidence="2" type="ORF">FHS21_000048</name>
</gene>
<keyword evidence="1" id="KW-0812">Transmembrane</keyword>
<keyword evidence="3" id="KW-1185">Reference proteome</keyword>
<dbReference type="RefSeq" id="WP_112527121.1">
    <property type="nucleotide sequence ID" value="NZ_JACHXN010000001.1"/>
</dbReference>
<evidence type="ECO:0000256" key="1">
    <source>
        <dbReference type="SAM" id="Phobius"/>
    </source>
</evidence>
<reference evidence="2 3" key="1">
    <citation type="submission" date="2020-08" db="EMBL/GenBank/DDBJ databases">
        <title>Genomic Encyclopedia of Type Strains, Phase III (KMG-III): the genomes of soil and plant-associated and newly described type strains.</title>
        <authorList>
            <person name="Whitman W."/>
        </authorList>
    </citation>
    <scope>NUCLEOTIDE SEQUENCE [LARGE SCALE GENOMIC DNA]</scope>
    <source>
        <strain evidence="2 3">CECT 7015</strain>
    </source>
</reference>
<name>A0A839U0U1_9HYPH</name>
<comment type="caution">
    <text evidence="2">The sequence shown here is derived from an EMBL/GenBank/DDBJ whole genome shotgun (WGS) entry which is preliminary data.</text>
</comment>
<organism evidence="2 3">
    <name type="scientific">Phyllobacterium trifolii</name>
    <dbReference type="NCBI Taxonomy" id="300193"/>
    <lineage>
        <taxon>Bacteria</taxon>
        <taxon>Pseudomonadati</taxon>
        <taxon>Pseudomonadota</taxon>
        <taxon>Alphaproteobacteria</taxon>
        <taxon>Hyphomicrobiales</taxon>
        <taxon>Phyllobacteriaceae</taxon>
        <taxon>Phyllobacterium</taxon>
    </lineage>
</organism>
<dbReference type="Proteomes" id="UP000554520">
    <property type="component" value="Unassembled WGS sequence"/>
</dbReference>
<proteinExistence type="predicted"/>
<feature type="transmembrane region" description="Helical" evidence="1">
    <location>
        <begin position="6"/>
        <end position="28"/>
    </location>
</feature>
<accession>A0A839U0U1</accession>
<feature type="transmembrane region" description="Helical" evidence="1">
    <location>
        <begin position="60"/>
        <end position="80"/>
    </location>
</feature>
<dbReference type="AlphaFoldDB" id="A0A839U0U1"/>
<sequence length="81" mass="8702">MDRYETFATWIFIVFGALIIAGLMAFAITTADKPAFLFALASACAAFFLGFAVIFDQPRLYGLILFVSVALIAASITAIVT</sequence>
<evidence type="ECO:0000313" key="3">
    <source>
        <dbReference type="Proteomes" id="UP000554520"/>
    </source>
</evidence>
<keyword evidence="1" id="KW-0472">Membrane</keyword>
<protein>
    <submittedName>
        <fullName evidence="2">Uncharacterized protein</fullName>
    </submittedName>
</protein>
<keyword evidence="1" id="KW-1133">Transmembrane helix</keyword>